<evidence type="ECO:0000256" key="2">
    <source>
        <dbReference type="PROSITE-ProRule" id="PRU00104"/>
    </source>
</evidence>
<dbReference type="SMART" id="SM00119">
    <property type="entry name" value="HECTc"/>
    <property type="match status" value="1"/>
</dbReference>
<dbReference type="Gene3D" id="3.30.2410.10">
    <property type="entry name" value="Hect, E3 ligase catalytic domain"/>
    <property type="match status" value="1"/>
</dbReference>
<comment type="caution">
    <text evidence="5">The sequence shown here is derived from an EMBL/GenBank/DDBJ whole genome shotgun (WGS) entry which is preliminary data.</text>
</comment>
<evidence type="ECO:0000256" key="1">
    <source>
        <dbReference type="ARBA" id="ARBA00022786"/>
    </source>
</evidence>
<gene>
    <name evidence="5" type="primary">HECTD4</name>
    <name evidence="5" type="ORF">AWC38_SpisGene10686</name>
</gene>
<dbReference type="PROSITE" id="PS50237">
    <property type="entry name" value="HECT"/>
    <property type="match status" value="1"/>
</dbReference>
<feature type="active site" description="Glycyl thioester intermediate" evidence="2">
    <location>
        <position position="3913"/>
    </location>
</feature>
<evidence type="ECO:0000256" key="3">
    <source>
        <dbReference type="SAM" id="MobiDB-lite"/>
    </source>
</evidence>
<feature type="region of interest" description="Disordered" evidence="3">
    <location>
        <begin position="1155"/>
        <end position="1198"/>
    </location>
</feature>
<dbReference type="GO" id="GO:0004842">
    <property type="term" value="F:ubiquitin-protein transferase activity"/>
    <property type="evidence" value="ECO:0007669"/>
    <property type="project" value="InterPro"/>
</dbReference>
<dbReference type="Gene3D" id="2.60.120.920">
    <property type="match status" value="1"/>
</dbReference>
<feature type="compositionally biased region" description="Polar residues" evidence="3">
    <location>
        <begin position="1164"/>
        <end position="1198"/>
    </location>
</feature>
<dbReference type="Proteomes" id="UP000225706">
    <property type="component" value="Unassembled WGS sequence"/>
</dbReference>
<dbReference type="InterPro" id="IPR035983">
    <property type="entry name" value="Hect_E3_ubiquitin_ligase"/>
</dbReference>
<dbReference type="EMBL" id="LSMT01000169">
    <property type="protein sequence ID" value="PFX24720.1"/>
    <property type="molecule type" value="Genomic_DNA"/>
</dbReference>
<dbReference type="InterPro" id="IPR043136">
    <property type="entry name" value="B30.2/SPRY_sf"/>
</dbReference>
<name>A0A2B4S7C6_STYPI</name>
<sequence>MTNTVTTDSDAWSSVTEQSIFLDDGLKFLVGVLQPPAMSTECSTFVQRISEHEFETSSNTELCRRLLDTCALQHSSYYKLFDYRQRALLGLWQSQNSKLTTSSKNSRPPAVDPYPKDAKPKVPLQDVSFSSHVSLLLLVPILESQSRTDPSLAGQCSELLLHCLQNCAPNSLAAEPTSCIKGLADLLCSWLQQANDEEDVNRQEELARCGVKRESLVAALVALACARLSGHLFIQVLDVLLQQRTPLAKLPVGAVLKRMAEYERKGSFSELSVIQTSRFISSWQFHTSLTEFDDSIYNSDQINTLACDGKFLYLVSRESKGLVKIGTGKLGTFRGAIYARNTDLKNGWLTFVQQWLLFRPKQFDNQPANLCYVLDVVSLKVLQTIAFRDAGEAGDDETQALQCKTIQLLSDQVHLFWLWCSKPSESARQESRKVDLWLQEFKLEACDDSLKASPCKEPVVVSKREEPPSCLSSPLPVRHSPTTPTGQKDTDDPTNYCFSTVDGSCVKHEIVVNSASPKWQDLIAPGLSVCHDAVNSRLWSYCCSHIGEWVAGGLPSCSQISQLLGTSSSQSAAVTTQDSVDPMEASSLLAHHITYLCRRQNAKTKVAVIENEEIYFGDTSDFCSIRHICNVLNAAITNGQHDVTIAMLVALQTLLIQVSKSTIKLDDNSVKEVKHLVWKLVQSPSDSIGAEIKLEASKVLTVGMEVFYSTPLERSALLMLLLSEGESSSDMAILLNFLLTNLTENLMSHKPEASSKARFAEDVVFAALRVSVKESCNMIRQCSHLEDEPFCALVTKHPELSPVLHYVTAVFIRNWRAFVLSEEQESDLKVSDDAVKLHVAECQELSLKILEACQQILDVVLEVLSKLSEECKGNVKSRVEGLEHVMKATLVGQTLPVLASVVSSERCLTLSMAKIFVQSVTNLTVTAAREHEEKPPNLCFFAFQEHEENSSNLSFFAFQEHEENSSNLSFFAFQEHEEKPSNLPFFDDLYLNLSVLTHSLLMVRYQGPANTEAEDACQHLLDSKLLQRSRRLFQISVRAYYQWIKYLVSISLFLSVVHFSIFVSQAKSKELELLCSLKNVEFDPIEQEKSVGKLIEWLDTEAKAEPQKAKSCLDGMPVTKKFLFSIMECAELLCNVTIEASGKKPLPERSISHYSVASHHDQQSKQVTSKGENLAPSSPLLSRSFSEPSTLDQSTSLQEGIHDVRRLQRWRTNVQKKHSRASFENQTHSDARTFVSTVAEIFTFIGSDPDKAVTCSSFLAAARVRNKRGLDRVQALQFMIELVTVCSRLGLHLPYVMSAVASILGLGPRTEELKCGGMVREVRDMFSAAVQAVVQGASSEPAVYRDSVLVLSVCPFSWHEERCVMRSGLVYLLDKLCSMRSKKTDIAVNLSAMAWAGFQVLLDLIVQWENGKDFRPGAIEWSGLAHQVSSLLSNYLSCVLEESRKDSAAARDALQYVMELLHGISRSKLGEGILREPRTISTLLSLLLDRQAPPKLILIVLKLCCSALPLMSAKTCEEVELPSSAKFYFGGKHEESLEGSSVFRVAKLLLAKLGDFVLPSLNPGSEEDQEEDMDEYDDSEIADKDGDRMCLYVHKRDDQPAHEVVQKFLSTSSMGFIFIVGQGSELERAVKLDQELTEFGRGVLLTDTLSACLKKAAEWAQTGLVVSVGPAALLERGGGQRKPSEGSGDPERVCKARNSRLSRTETSRPFMSGQVAHSMASEVISLLHSLLTHSTSETAKIWASSVRDVLCEALNYVPGLVRTLEAEGRILSDGVQAASQELEPEVDGKTGHEQEWFFKARNIMASLCALGGFGQSVHSGCTVQITGEDMVRTPGEVVSVSERQGVATVLLDKGGETYSDRVQEIPLARLKVANAQVVFLSELSMEEQTVAALLTILNSKEVILDKLLESDQSEKVVLTSPAARILAEMKTRASMVLSCQIHDSSFITAILKNPSLELISRLSGECDPGLRLPVIQKHCQQLRKLFKDFVKPSEPPKKVTRSEKQIVLDGSRVFPPVRGCVFTEGHTCVHFMADPTAGFGLPRGTFVYASSPLPQKAPSFYWEVELCSLGDKEDQEPGPCISVGFAPRTDVLASGWVNPVGSCLLHSNGRAVLYRTGGLLQWKTVSLNIVMKEKDVIGCGYKRAEDQADKGTVYFTCNGERLAESLDGVQSGLWPVLHIQKKNVRVRVNFGARSFFYAEGSKHRLAADLWSDSLVDVRQGFTELPFALEPDQDEDMKGKEPPKVCKPSPPKPAPLNIPNDSAKEYDPLSCLQYKLTSSYHRMTDVGPVTPLRASEEGNSRWGEAPPVDPARLLVKAWEEKVFPVIRRRFRSNTDRQSGLEQIKGALLAGMIEIAIATVADLYEDNGGIPTTLQFPTLDDVKADVNKVSAGGLRPGQAVFINSPTLNQAASLPGFAVPDMKKTFGLTGVVKNVDKPQGLAEVETYNREEGTLMRFWYPINALERPTAGLARSSSLALCSEDRTRADLYCELLRNEASMTRMYCREAHSRLLSKLAENHNQMSDILSLLQALAVQLLAVPQSNGTIIMTSPHSASDPRHCLTANTLQPSTVFFSEPAMLISEVRKLLCLAVDQDEEEVLRMVNTMCEVLKCPSLGVHHREMSVMAGKEDEVVYFPGAAVTVVSCREDPGCLNTGGLSNPKSPCVSISCYHGNQKVNKDGQVARYKVVQYPNTAEPNCSAPAGAHLYPDVILPCNRLDVRCSSSATEGLVLHLNAFPAEFFLSLVFIEVFISFYEENSVEGFRNSKNTNTSGVEDTSSRRSLNQKTVVDNLIEILSSFLMKSDLPAVVKEIIYHLLGQLIRVCHFVESQANQPHSADHLSALDHAMSRLSPLRVELQKLLEKELSATNTAALDFILNCNFEHSEFSSYLQALLGLVSATNEVSSSQGKSGRGLSIKEVREALQDAVSSDKTDNVVRSAPPTSVDNMFNFEAEAAIPPSATETAATETAASSGPPSPKVKASERRGSVRRRKRGFGHGVTSPTESMPWFDKVVSTTLLLRNLIHKDSRGLSQLSDSLAAVIAAKSTALQRLLVITNIATTLSKKEAVEAIKKACRASGGIHESVVYIPEVESRGKTEEPGSEKDGERVDSRVKSMTELLPSAQREKSDKILGYAVVELKSSSQLDLVCQTLMSSKTLKDPSSTDSSVGVAKVNSELLMEGTNELTAFAVFDEFLNARLFTDDTAKLLSELAKTALAEIFSSCARVSNEDSSHATEARSISVDSVTDTALQTAAVDLRRADTASMGSTNKAEDTESQVRAEMESRSQEIPRQDIDLFSSNSVQGVTKSNQINLTSITEVLLANDQICRVTPGNLLLSFFNAVRHAKESTIQLVTQILRNHGNLVEGTDERVLGLDGFLNWALSRSSQGVRSIWRGLIACGYDLQFKRCTHFLPSEMESDHANWPVARDHALVLYVDTLCRAWSTTPSRLMPDELLLSEVDLTGEDFHQLQGVSLRSLRSRFAFLKSLNADVERLLLPVTDFRAADSYNLSTAALLRDARGLLFYHTKVALLNHVLNHTAHREADDPPPEVSIDPLQSLEVSADKVSSAGPQFCQAAHNITAIPSSGLRVKVATGGDPVFPLKVVLQGEQVLGSGGSFRHFMWLMARELQGTHVGLLVPCPSTAANKNKGKFILKPGPMTYTEEELLIFFGQLLGIALRADIPLALDLLPCFWKSLLNLPLDPQDDLRETDILTYNYLRRFSEVESAEEFQMLCFEADLCPYRFVYTSLDGEEVELCENGADVAVTWENHRSYVQAIRDLRLKELRCESRMAAVRCGLSSVVPLHVLTVMTPLDMEIRTCGQPSLDLGFLKAHTCYVAGVKDTDVHIEYFWNSMESFSQDQLRKFVKFACNQERLPSRCTCQDGNPNTADVHVPPYPMKIGPPDGRGPSDARYIRVETCMFMVKLPQYSTQEIMTEKLLYAINCREDPLTDIT</sequence>
<dbReference type="Gene3D" id="3.30.2160.10">
    <property type="entry name" value="Hect, E3 ligase catalytic domain"/>
    <property type="match status" value="1"/>
</dbReference>
<feature type="region of interest" description="Disordered" evidence="3">
    <location>
        <begin position="2226"/>
        <end position="2259"/>
    </location>
</feature>
<dbReference type="SUPFAM" id="SSF56204">
    <property type="entry name" value="Hect, E3 ligase catalytic domain"/>
    <property type="match status" value="1"/>
</dbReference>
<feature type="region of interest" description="Disordered" evidence="3">
    <location>
        <begin position="1561"/>
        <end position="1581"/>
    </location>
</feature>
<dbReference type="InterPro" id="IPR043366">
    <property type="entry name" value="HECTD4"/>
</dbReference>
<dbReference type="PANTHER" id="PTHR46435">
    <property type="entry name" value="E3 UBIQUITIN-PROTEIN LIGASE HECTD4-RELATED"/>
    <property type="match status" value="1"/>
</dbReference>
<evidence type="ECO:0000313" key="5">
    <source>
        <dbReference type="EMBL" id="PFX24720.1"/>
    </source>
</evidence>
<feature type="compositionally biased region" description="Low complexity" evidence="3">
    <location>
        <begin position="2955"/>
        <end position="2969"/>
    </location>
</feature>
<organism evidence="5 6">
    <name type="scientific">Stylophora pistillata</name>
    <name type="common">Smooth cauliflower coral</name>
    <dbReference type="NCBI Taxonomy" id="50429"/>
    <lineage>
        <taxon>Eukaryota</taxon>
        <taxon>Metazoa</taxon>
        <taxon>Cnidaria</taxon>
        <taxon>Anthozoa</taxon>
        <taxon>Hexacorallia</taxon>
        <taxon>Scleractinia</taxon>
        <taxon>Astrocoeniina</taxon>
        <taxon>Pocilloporidae</taxon>
        <taxon>Stylophora</taxon>
    </lineage>
</organism>
<feature type="region of interest" description="Disordered" evidence="3">
    <location>
        <begin position="465"/>
        <end position="493"/>
    </location>
</feature>
<evidence type="ECO:0000259" key="4">
    <source>
        <dbReference type="PROSITE" id="PS50237"/>
    </source>
</evidence>
<dbReference type="STRING" id="50429.A0A2B4S7C6"/>
<protein>
    <submittedName>
        <fullName evidence="5">Putative E3 ubiquitin-protein ligase HECTD4</fullName>
    </submittedName>
</protein>
<keyword evidence="1 2" id="KW-0833">Ubl conjugation pathway</keyword>
<accession>A0A2B4S7C6</accession>
<dbReference type="OrthoDB" id="5986060at2759"/>
<dbReference type="PANTHER" id="PTHR46435:SF1">
    <property type="entry name" value="E3 UBIQUITIN-PROTEIN LIGASE HECTD4-RELATED"/>
    <property type="match status" value="1"/>
</dbReference>
<evidence type="ECO:0000313" key="6">
    <source>
        <dbReference type="Proteomes" id="UP000225706"/>
    </source>
</evidence>
<dbReference type="InterPro" id="IPR000569">
    <property type="entry name" value="HECT_dom"/>
</dbReference>
<feature type="region of interest" description="Disordered" evidence="3">
    <location>
        <begin position="2955"/>
        <end position="2997"/>
    </location>
</feature>
<keyword evidence="6" id="KW-1185">Reference proteome</keyword>
<feature type="domain" description="HECT" evidence="4">
    <location>
        <begin position="3596"/>
        <end position="3937"/>
    </location>
</feature>
<dbReference type="Gene3D" id="3.90.1750.10">
    <property type="entry name" value="Hect, E3 ligase catalytic domains"/>
    <property type="match status" value="1"/>
</dbReference>
<feature type="compositionally biased region" description="Acidic residues" evidence="3">
    <location>
        <begin position="1565"/>
        <end position="1580"/>
    </location>
</feature>
<proteinExistence type="predicted"/>
<feature type="region of interest" description="Disordered" evidence="3">
    <location>
        <begin position="99"/>
        <end position="118"/>
    </location>
</feature>
<reference evidence="6" key="1">
    <citation type="journal article" date="2017" name="bioRxiv">
        <title>Comparative analysis of the genomes of Stylophora pistillata and Acropora digitifera provides evidence for extensive differences between species of corals.</title>
        <authorList>
            <person name="Voolstra C.R."/>
            <person name="Li Y."/>
            <person name="Liew Y.J."/>
            <person name="Baumgarten S."/>
            <person name="Zoccola D."/>
            <person name="Flot J.-F."/>
            <person name="Tambutte S."/>
            <person name="Allemand D."/>
            <person name="Aranda M."/>
        </authorList>
    </citation>
    <scope>NUCLEOTIDE SEQUENCE [LARGE SCALE GENOMIC DNA]</scope>
</reference>
<dbReference type="GO" id="GO:0042593">
    <property type="term" value="P:glucose homeostasis"/>
    <property type="evidence" value="ECO:0007669"/>
    <property type="project" value="TreeGrafter"/>
</dbReference>
<feature type="region of interest" description="Disordered" evidence="3">
    <location>
        <begin position="1675"/>
        <end position="1705"/>
    </location>
</feature>
<dbReference type="Pfam" id="PF00632">
    <property type="entry name" value="HECT"/>
    <property type="match status" value="1"/>
</dbReference>